<keyword evidence="1" id="KW-1133">Transmembrane helix</keyword>
<keyword evidence="3" id="KW-1185">Reference proteome</keyword>
<gene>
    <name evidence="2" type="ORF">SDRG_11011</name>
</gene>
<name>T0QCZ1_SAPDV</name>
<reference evidence="2 3" key="1">
    <citation type="submission" date="2012-04" db="EMBL/GenBank/DDBJ databases">
        <title>The Genome Sequence of Saprolegnia declina VS20.</title>
        <authorList>
            <consortium name="The Broad Institute Genome Sequencing Platform"/>
            <person name="Russ C."/>
            <person name="Nusbaum C."/>
            <person name="Tyler B."/>
            <person name="van West P."/>
            <person name="Dieguez-Uribeondo J."/>
            <person name="de Bruijn I."/>
            <person name="Tripathy S."/>
            <person name="Jiang R."/>
            <person name="Young S.K."/>
            <person name="Zeng Q."/>
            <person name="Gargeya S."/>
            <person name="Fitzgerald M."/>
            <person name="Haas B."/>
            <person name="Abouelleil A."/>
            <person name="Alvarado L."/>
            <person name="Arachchi H.M."/>
            <person name="Berlin A."/>
            <person name="Chapman S.B."/>
            <person name="Goldberg J."/>
            <person name="Griggs A."/>
            <person name="Gujja S."/>
            <person name="Hansen M."/>
            <person name="Howarth C."/>
            <person name="Imamovic A."/>
            <person name="Larimer J."/>
            <person name="McCowen C."/>
            <person name="Montmayeur A."/>
            <person name="Murphy C."/>
            <person name="Neiman D."/>
            <person name="Pearson M."/>
            <person name="Priest M."/>
            <person name="Roberts A."/>
            <person name="Saif S."/>
            <person name="Shea T."/>
            <person name="Sisk P."/>
            <person name="Sykes S."/>
            <person name="Wortman J."/>
            <person name="Nusbaum C."/>
            <person name="Birren B."/>
        </authorList>
    </citation>
    <scope>NUCLEOTIDE SEQUENCE [LARGE SCALE GENOMIC DNA]</scope>
    <source>
        <strain evidence="2 3">VS20</strain>
    </source>
</reference>
<feature type="transmembrane region" description="Helical" evidence="1">
    <location>
        <begin position="154"/>
        <end position="172"/>
    </location>
</feature>
<dbReference type="GeneID" id="19951738"/>
<keyword evidence="1" id="KW-0472">Membrane</keyword>
<dbReference type="AlphaFoldDB" id="T0QCZ1"/>
<accession>T0QCZ1</accession>
<dbReference type="InParanoid" id="T0QCZ1"/>
<dbReference type="RefSeq" id="XP_008615251.1">
    <property type="nucleotide sequence ID" value="XM_008617029.1"/>
</dbReference>
<dbReference type="Proteomes" id="UP000030762">
    <property type="component" value="Unassembled WGS sequence"/>
</dbReference>
<evidence type="ECO:0000256" key="1">
    <source>
        <dbReference type="SAM" id="Phobius"/>
    </source>
</evidence>
<dbReference type="EMBL" id="JH767169">
    <property type="protein sequence ID" value="EQC31410.1"/>
    <property type="molecule type" value="Genomic_DNA"/>
</dbReference>
<evidence type="ECO:0000313" key="2">
    <source>
        <dbReference type="EMBL" id="EQC31410.1"/>
    </source>
</evidence>
<protein>
    <submittedName>
        <fullName evidence="2">Uncharacterized protein</fullName>
    </submittedName>
</protein>
<dbReference type="VEuPathDB" id="FungiDB:SDRG_11011"/>
<keyword evidence="1" id="KW-0812">Transmembrane</keyword>
<evidence type="ECO:0000313" key="3">
    <source>
        <dbReference type="Proteomes" id="UP000030762"/>
    </source>
</evidence>
<organism evidence="2 3">
    <name type="scientific">Saprolegnia diclina (strain VS20)</name>
    <dbReference type="NCBI Taxonomy" id="1156394"/>
    <lineage>
        <taxon>Eukaryota</taxon>
        <taxon>Sar</taxon>
        <taxon>Stramenopiles</taxon>
        <taxon>Oomycota</taxon>
        <taxon>Saprolegniomycetes</taxon>
        <taxon>Saprolegniales</taxon>
        <taxon>Saprolegniaceae</taxon>
        <taxon>Saprolegnia</taxon>
    </lineage>
</organism>
<sequence length="218" mass="23967">MTDDESHLALLTLLGAGAYAVTYLHTKALSSAAEVPFEEEARRTERLVRIRDQAATLKNAYDAAVAQHSRLDKLMADYEAARLASMQGLRLAAKSAIDEVAMLVNSSCTDYLDQQRAIARRLPPPPVDEPAPETLVLQALPSSRARPPVRQGEHGGVVLLIMMVCCGIALYASKRRQTHRTTTQTASMAHATYRQHVRLVATRNDEEDDGHASTRRVP</sequence>
<proteinExistence type="predicted"/>
<dbReference type="OrthoDB" id="10373575at2759"/>
<dbReference type="OMA" id="GHASTWR"/>